<organism evidence="1 2">
    <name type="scientific">Massariosphaeria phaeospora</name>
    <dbReference type="NCBI Taxonomy" id="100035"/>
    <lineage>
        <taxon>Eukaryota</taxon>
        <taxon>Fungi</taxon>
        <taxon>Dikarya</taxon>
        <taxon>Ascomycota</taxon>
        <taxon>Pezizomycotina</taxon>
        <taxon>Dothideomycetes</taxon>
        <taxon>Pleosporomycetidae</taxon>
        <taxon>Pleosporales</taxon>
        <taxon>Pleosporales incertae sedis</taxon>
        <taxon>Massariosphaeria</taxon>
    </lineage>
</organism>
<sequence length="165" mass="18399">MAPTGTHELRHGALPGKGTGSLSMCINQATWERQGPVRPNTDTFRSSSLTSAWDRGITATPTQLAPKNRRGVHTRGAKTTVPAPTAVENSLYAALYITYYRLVQHTLDIISSSRFPSLLHYRPAVGRSAFDPYPSIRRTLRGRRIASSYEYGCLRGYPRKDAHRR</sequence>
<keyword evidence="2" id="KW-1185">Reference proteome</keyword>
<accession>A0A7C8I904</accession>
<reference evidence="1 2" key="1">
    <citation type="submission" date="2020-01" db="EMBL/GenBank/DDBJ databases">
        <authorList>
            <consortium name="DOE Joint Genome Institute"/>
            <person name="Haridas S."/>
            <person name="Albert R."/>
            <person name="Binder M."/>
            <person name="Bloem J."/>
            <person name="Labutti K."/>
            <person name="Salamov A."/>
            <person name="Andreopoulos B."/>
            <person name="Baker S.E."/>
            <person name="Barry K."/>
            <person name="Bills G."/>
            <person name="Bluhm B.H."/>
            <person name="Cannon C."/>
            <person name="Castanera R."/>
            <person name="Culley D.E."/>
            <person name="Daum C."/>
            <person name="Ezra D."/>
            <person name="Gonzalez J.B."/>
            <person name="Henrissat B."/>
            <person name="Kuo A."/>
            <person name="Liang C."/>
            <person name="Lipzen A."/>
            <person name="Lutzoni F."/>
            <person name="Magnuson J."/>
            <person name="Mondo S."/>
            <person name="Nolan M."/>
            <person name="Ohm R."/>
            <person name="Pangilinan J."/>
            <person name="Park H.-J.H."/>
            <person name="Ramirez L."/>
            <person name="Alfaro M."/>
            <person name="Sun H."/>
            <person name="Tritt A."/>
            <person name="Yoshinaga Y."/>
            <person name="Zwiers L.-H.L."/>
            <person name="Turgeon B.G."/>
            <person name="Goodwin S.B."/>
            <person name="Spatafora J.W."/>
            <person name="Crous P.W."/>
            <person name="Grigoriev I.V."/>
        </authorList>
    </citation>
    <scope>NUCLEOTIDE SEQUENCE [LARGE SCALE GENOMIC DNA]</scope>
    <source>
        <strain evidence="1 2">CBS 611.86</strain>
    </source>
</reference>
<comment type="caution">
    <text evidence="1">The sequence shown here is derived from an EMBL/GenBank/DDBJ whole genome shotgun (WGS) entry which is preliminary data.</text>
</comment>
<name>A0A7C8I904_9PLEO</name>
<protein>
    <submittedName>
        <fullName evidence="1">Uncharacterized protein</fullName>
    </submittedName>
</protein>
<dbReference type="EMBL" id="JAADJZ010000009">
    <property type="protein sequence ID" value="KAF2872306.1"/>
    <property type="molecule type" value="Genomic_DNA"/>
</dbReference>
<evidence type="ECO:0000313" key="2">
    <source>
        <dbReference type="Proteomes" id="UP000481861"/>
    </source>
</evidence>
<dbReference type="Proteomes" id="UP000481861">
    <property type="component" value="Unassembled WGS sequence"/>
</dbReference>
<evidence type="ECO:0000313" key="1">
    <source>
        <dbReference type="EMBL" id="KAF2872306.1"/>
    </source>
</evidence>
<proteinExistence type="predicted"/>
<dbReference type="AlphaFoldDB" id="A0A7C8I904"/>
<gene>
    <name evidence="1" type="ORF">BDV95DRAFT_593707</name>
</gene>